<keyword evidence="1" id="KW-0732">Signal</keyword>
<evidence type="ECO:0008006" key="4">
    <source>
        <dbReference type="Google" id="ProtNLM"/>
    </source>
</evidence>
<dbReference type="EMBL" id="BMXI01000003">
    <property type="protein sequence ID" value="GHC45608.1"/>
    <property type="molecule type" value="Genomic_DNA"/>
</dbReference>
<gene>
    <name evidence="2" type="ORF">GCM10007100_08730</name>
</gene>
<evidence type="ECO:0000313" key="3">
    <source>
        <dbReference type="Proteomes" id="UP000644507"/>
    </source>
</evidence>
<dbReference type="Proteomes" id="UP000644507">
    <property type="component" value="Unassembled WGS sequence"/>
</dbReference>
<reference evidence="2" key="2">
    <citation type="submission" date="2020-09" db="EMBL/GenBank/DDBJ databases">
        <authorList>
            <person name="Sun Q."/>
            <person name="Kim S."/>
        </authorList>
    </citation>
    <scope>NUCLEOTIDE SEQUENCE</scope>
    <source>
        <strain evidence="2">KCTC 12988</strain>
    </source>
</reference>
<evidence type="ECO:0000256" key="1">
    <source>
        <dbReference type="SAM" id="SignalP"/>
    </source>
</evidence>
<feature type="chain" id="PRO_5038032341" description="PEP-CTERM protein-sorting domain-containing protein" evidence="1">
    <location>
        <begin position="20"/>
        <end position="196"/>
    </location>
</feature>
<evidence type="ECO:0000313" key="2">
    <source>
        <dbReference type="EMBL" id="GHC45608.1"/>
    </source>
</evidence>
<accession>A0A918WI03</accession>
<proteinExistence type="predicted"/>
<reference evidence="2" key="1">
    <citation type="journal article" date="2014" name="Int. J. Syst. Evol. Microbiol.">
        <title>Complete genome sequence of Corynebacterium casei LMG S-19264T (=DSM 44701T), isolated from a smear-ripened cheese.</title>
        <authorList>
            <consortium name="US DOE Joint Genome Institute (JGI-PGF)"/>
            <person name="Walter F."/>
            <person name="Albersmeier A."/>
            <person name="Kalinowski J."/>
            <person name="Ruckert C."/>
        </authorList>
    </citation>
    <scope>NUCLEOTIDE SEQUENCE</scope>
    <source>
        <strain evidence="2">KCTC 12988</strain>
    </source>
</reference>
<dbReference type="RefSeq" id="WP_377047524.1">
    <property type="nucleotide sequence ID" value="NZ_JBHLZH010000010.1"/>
</dbReference>
<organism evidence="2 3">
    <name type="scientific">Roseibacillus persicicus</name>
    <dbReference type="NCBI Taxonomy" id="454148"/>
    <lineage>
        <taxon>Bacteria</taxon>
        <taxon>Pseudomonadati</taxon>
        <taxon>Verrucomicrobiota</taxon>
        <taxon>Verrucomicrobiia</taxon>
        <taxon>Verrucomicrobiales</taxon>
        <taxon>Verrucomicrobiaceae</taxon>
        <taxon>Roseibacillus</taxon>
    </lineage>
</organism>
<name>A0A918WI03_9BACT</name>
<keyword evidence="3" id="KW-1185">Reference proteome</keyword>
<feature type="signal peptide" evidence="1">
    <location>
        <begin position="1"/>
        <end position="19"/>
    </location>
</feature>
<sequence length="196" mass="21261">MKTIVTLFLLLLGMSFVSAALVVTVSPGENGGTRFHIEQISPNPPFFLNQVTVGYRLGILLPEASLFQTESFAGESATFSPTLGTLTDVRNGESREISGLQFQQLTPGGLWSATLALDSPLIFDSGESHLLKLTEPRASETSEISFSRFRPGQTTYLDVAWGEVTTVVIPEPTGSTLLMLSTMIALGRRHRSQVRS</sequence>
<protein>
    <recommendedName>
        <fullName evidence="4">PEP-CTERM protein-sorting domain-containing protein</fullName>
    </recommendedName>
</protein>
<dbReference type="AlphaFoldDB" id="A0A918WI03"/>
<comment type="caution">
    <text evidence="2">The sequence shown here is derived from an EMBL/GenBank/DDBJ whole genome shotgun (WGS) entry which is preliminary data.</text>
</comment>